<feature type="non-terminal residue" evidence="2">
    <location>
        <position position="101"/>
    </location>
</feature>
<proteinExistence type="predicted"/>
<name>A0A699L886_TANCI</name>
<dbReference type="EMBL" id="BKCJ010582344">
    <property type="protein sequence ID" value="GFB23724.1"/>
    <property type="molecule type" value="Genomic_DNA"/>
</dbReference>
<feature type="region of interest" description="Disordered" evidence="1">
    <location>
        <begin position="69"/>
        <end position="101"/>
    </location>
</feature>
<evidence type="ECO:0000256" key="1">
    <source>
        <dbReference type="SAM" id="MobiDB-lite"/>
    </source>
</evidence>
<comment type="caution">
    <text evidence="2">The sequence shown here is derived from an EMBL/GenBank/DDBJ whole genome shotgun (WGS) entry which is preliminary data.</text>
</comment>
<sequence>MAENQHPVYIGTNNNNISDVDADADANRSFNDLLPHLSDVLKSKASIVQPSSPCQKESNAPSMRVLTTGGAETHMSGDGTSKAIPTSVTEAEHSLSNLSSE</sequence>
<reference evidence="2" key="1">
    <citation type="journal article" date="2019" name="Sci. Rep.">
        <title>Draft genome of Tanacetum cinerariifolium, the natural source of mosquito coil.</title>
        <authorList>
            <person name="Yamashiro T."/>
            <person name="Shiraishi A."/>
            <person name="Satake H."/>
            <person name="Nakayama K."/>
        </authorList>
    </citation>
    <scope>NUCLEOTIDE SEQUENCE</scope>
</reference>
<gene>
    <name evidence="2" type="ORF">Tci_695695</name>
</gene>
<dbReference type="AlphaFoldDB" id="A0A699L886"/>
<protein>
    <submittedName>
        <fullName evidence="2">Uncharacterized protein</fullName>
    </submittedName>
</protein>
<accession>A0A699L886</accession>
<evidence type="ECO:0000313" key="2">
    <source>
        <dbReference type="EMBL" id="GFB23724.1"/>
    </source>
</evidence>
<organism evidence="2">
    <name type="scientific">Tanacetum cinerariifolium</name>
    <name type="common">Dalmatian daisy</name>
    <name type="synonym">Chrysanthemum cinerariifolium</name>
    <dbReference type="NCBI Taxonomy" id="118510"/>
    <lineage>
        <taxon>Eukaryota</taxon>
        <taxon>Viridiplantae</taxon>
        <taxon>Streptophyta</taxon>
        <taxon>Embryophyta</taxon>
        <taxon>Tracheophyta</taxon>
        <taxon>Spermatophyta</taxon>
        <taxon>Magnoliopsida</taxon>
        <taxon>eudicotyledons</taxon>
        <taxon>Gunneridae</taxon>
        <taxon>Pentapetalae</taxon>
        <taxon>asterids</taxon>
        <taxon>campanulids</taxon>
        <taxon>Asterales</taxon>
        <taxon>Asteraceae</taxon>
        <taxon>Asteroideae</taxon>
        <taxon>Anthemideae</taxon>
        <taxon>Anthemidinae</taxon>
        <taxon>Tanacetum</taxon>
    </lineage>
</organism>
<feature type="compositionally biased region" description="Polar residues" evidence="1">
    <location>
        <begin position="83"/>
        <end position="101"/>
    </location>
</feature>